<comment type="caution">
    <text evidence="5">Lacks conserved residue(s) required for the propagation of feature annotation.</text>
</comment>
<dbReference type="Pfam" id="PF00008">
    <property type="entry name" value="EGF"/>
    <property type="match status" value="2"/>
</dbReference>
<dbReference type="AlphaFoldDB" id="A0A2B4RJX9"/>
<dbReference type="GO" id="GO:0005509">
    <property type="term" value="F:calcium ion binding"/>
    <property type="evidence" value="ECO:0007669"/>
    <property type="project" value="InterPro"/>
</dbReference>
<feature type="region of interest" description="Disordered" evidence="6">
    <location>
        <begin position="374"/>
        <end position="407"/>
    </location>
</feature>
<dbReference type="InterPro" id="IPR001881">
    <property type="entry name" value="EGF-like_Ca-bd_dom"/>
</dbReference>
<dbReference type="SMART" id="SM00181">
    <property type="entry name" value="EGF"/>
    <property type="match status" value="2"/>
</dbReference>
<dbReference type="GO" id="GO:0005112">
    <property type="term" value="F:Notch binding"/>
    <property type="evidence" value="ECO:0007669"/>
    <property type="project" value="TreeGrafter"/>
</dbReference>
<evidence type="ECO:0000256" key="3">
    <source>
        <dbReference type="ARBA" id="ARBA00022737"/>
    </source>
</evidence>
<dbReference type="SUPFAM" id="SSF57196">
    <property type="entry name" value="EGF/Laminin"/>
    <property type="match status" value="2"/>
</dbReference>
<dbReference type="GO" id="GO:0005886">
    <property type="term" value="C:plasma membrane"/>
    <property type="evidence" value="ECO:0007669"/>
    <property type="project" value="TreeGrafter"/>
</dbReference>
<feature type="disulfide bond" evidence="5">
    <location>
        <begin position="148"/>
        <end position="157"/>
    </location>
</feature>
<proteinExistence type="predicted"/>
<feature type="domain" description="EGF-like" evidence="8">
    <location>
        <begin position="303"/>
        <end position="341"/>
    </location>
</feature>
<dbReference type="GO" id="GO:0007219">
    <property type="term" value="P:Notch signaling pathway"/>
    <property type="evidence" value="ECO:0007669"/>
    <property type="project" value="TreeGrafter"/>
</dbReference>
<evidence type="ECO:0000256" key="7">
    <source>
        <dbReference type="SAM" id="SignalP"/>
    </source>
</evidence>
<evidence type="ECO:0000256" key="2">
    <source>
        <dbReference type="ARBA" id="ARBA00022729"/>
    </source>
</evidence>
<keyword evidence="10" id="KW-1185">Reference proteome</keyword>
<evidence type="ECO:0000313" key="10">
    <source>
        <dbReference type="Proteomes" id="UP000225706"/>
    </source>
</evidence>
<organism evidence="9 10">
    <name type="scientific">Stylophora pistillata</name>
    <name type="common">Smooth cauliflower coral</name>
    <dbReference type="NCBI Taxonomy" id="50429"/>
    <lineage>
        <taxon>Eukaryota</taxon>
        <taxon>Metazoa</taxon>
        <taxon>Cnidaria</taxon>
        <taxon>Anthozoa</taxon>
        <taxon>Hexacorallia</taxon>
        <taxon>Scleractinia</taxon>
        <taxon>Astrocoeniina</taxon>
        <taxon>Pocilloporidae</taxon>
        <taxon>Stylophora</taxon>
    </lineage>
</organism>
<dbReference type="EMBL" id="LSMT01000397">
    <property type="protein sequence ID" value="PFX18704.1"/>
    <property type="molecule type" value="Genomic_DNA"/>
</dbReference>
<evidence type="ECO:0000256" key="1">
    <source>
        <dbReference type="ARBA" id="ARBA00022536"/>
    </source>
</evidence>
<keyword evidence="3" id="KW-0677">Repeat</keyword>
<feature type="disulfide bond" evidence="5">
    <location>
        <begin position="312"/>
        <end position="329"/>
    </location>
</feature>
<dbReference type="InterPro" id="IPR050906">
    <property type="entry name" value="Notch_signaling"/>
</dbReference>
<evidence type="ECO:0000256" key="5">
    <source>
        <dbReference type="PROSITE-ProRule" id="PRU00076"/>
    </source>
</evidence>
<comment type="caution">
    <text evidence="9">The sequence shown here is derived from an EMBL/GenBank/DDBJ whole genome shotgun (WGS) entry which is preliminary data.</text>
</comment>
<dbReference type="FunFam" id="2.10.25.10:FF:000066">
    <property type="entry name" value="FAT atypical cadherin 4"/>
    <property type="match status" value="1"/>
</dbReference>
<evidence type="ECO:0000313" key="9">
    <source>
        <dbReference type="EMBL" id="PFX18704.1"/>
    </source>
</evidence>
<name>A0A2B4RJX9_STYPI</name>
<keyword evidence="1 5" id="KW-0245">EGF-like domain</keyword>
<reference evidence="10" key="1">
    <citation type="journal article" date="2017" name="bioRxiv">
        <title>Comparative analysis of the genomes of Stylophora pistillata and Acropora digitifera provides evidence for extensive differences between species of corals.</title>
        <authorList>
            <person name="Voolstra C.R."/>
            <person name="Li Y."/>
            <person name="Liew Y.J."/>
            <person name="Baumgarten S."/>
            <person name="Zoccola D."/>
            <person name="Flot J.-F."/>
            <person name="Tambutte S."/>
            <person name="Allemand D."/>
            <person name="Aranda M."/>
        </authorList>
    </citation>
    <scope>NUCLEOTIDE SEQUENCE [LARGE SCALE GENOMIC DNA]</scope>
</reference>
<dbReference type="Gene3D" id="2.10.25.10">
    <property type="entry name" value="Laminin"/>
    <property type="match status" value="2"/>
</dbReference>
<dbReference type="PANTHER" id="PTHR24044">
    <property type="entry name" value="NOTCH LIGAND FAMILY MEMBER"/>
    <property type="match status" value="1"/>
</dbReference>
<dbReference type="PROSITE" id="PS50026">
    <property type="entry name" value="EGF_3"/>
    <property type="match status" value="2"/>
</dbReference>
<dbReference type="InterPro" id="IPR000742">
    <property type="entry name" value="EGF"/>
</dbReference>
<evidence type="ECO:0000256" key="6">
    <source>
        <dbReference type="SAM" id="MobiDB-lite"/>
    </source>
</evidence>
<protein>
    <submittedName>
        <fullName evidence="9">Pikachurin</fullName>
    </submittedName>
</protein>
<dbReference type="Proteomes" id="UP000225706">
    <property type="component" value="Unassembled WGS sequence"/>
</dbReference>
<feature type="signal peptide" evidence="7">
    <location>
        <begin position="1"/>
        <end position="25"/>
    </location>
</feature>
<gene>
    <name evidence="9" type="primary">EGFLAM</name>
    <name evidence="9" type="ORF">AWC38_SpisGene16920</name>
</gene>
<keyword evidence="2 7" id="KW-0732">Signal</keyword>
<feature type="disulfide bond" evidence="5">
    <location>
        <begin position="129"/>
        <end position="146"/>
    </location>
</feature>
<dbReference type="SMART" id="SM00179">
    <property type="entry name" value="EGF_CA"/>
    <property type="match status" value="2"/>
</dbReference>
<sequence length="511" mass="56284">MAETCRTKLEAAVLILSFFFQSGIIIPISSECSGEECRSIVFKEPIQDKVIKGHLIRLEEVPHQGSCNVLCYMEPSCVSINVGPSQAKGGNYICELNNASDEIPGSSYLQSKEDYSHLSIENPCSSSPCFNNGTCRAGYTDKGFRCKCPLGFTGVHCEKACSLDFEDGIGRWKMTGRAFIYQPTFGDNPVARKRESAQLQGNWWVGGAEKRTSESDPAGGECRSIIFKEPIQDRVLKGRLIRLEEVPHQGSCNLLCHKEPNCVSINVGPSQGGSYTCELNNASDESPSSFNLQSKQDYTHLSIENPCRSSSCFNNGTCQAGYTDKGFRCKCPLGFTGVYCKRACSFDFEDGVGGWEMTGRAFIYQPTFGDKPVARNKSAQPQGDWWVGGAEKRPNESFPVGGQHPDEADKPHGTLTSLCFRIVGKNISFLIGGGCKVNEVRAELIVNNQIVRKETGNCLENMTRKSWDVEEFIGQYAQVKLVDETSGSWGHINFDDLKGDIICPHDFDGKN</sequence>
<accession>A0A2B4RJX9</accession>
<feature type="domain" description="EGF-like" evidence="8">
    <location>
        <begin position="120"/>
        <end position="158"/>
    </location>
</feature>
<dbReference type="OrthoDB" id="5969008at2759"/>
<dbReference type="STRING" id="50429.A0A2B4RJX9"/>
<dbReference type="PROSITE" id="PS00022">
    <property type="entry name" value="EGF_1"/>
    <property type="match status" value="2"/>
</dbReference>
<dbReference type="GO" id="GO:0045746">
    <property type="term" value="P:negative regulation of Notch signaling pathway"/>
    <property type="evidence" value="ECO:0007669"/>
    <property type="project" value="TreeGrafter"/>
</dbReference>
<dbReference type="CDD" id="cd00054">
    <property type="entry name" value="EGF_CA"/>
    <property type="match status" value="2"/>
</dbReference>
<keyword evidence="4 5" id="KW-1015">Disulfide bond</keyword>
<feature type="chain" id="PRO_5013061169" evidence="7">
    <location>
        <begin position="26"/>
        <end position="511"/>
    </location>
</feature>
<feature type="disulfide bond" evidence="5">
    <location>
        <begin position="331"/>
        <end position="340"/>
    </location>
</feature>
<dbReference type="PANTHER" id="PTHR24044:SF504">
    <property type="entry name" value="EGF-LIKE DOMAIN-CONTAINING PROTEIN"/>
    <property type="match status" value="1"/>
</dbReference>
<evidence type="ECO:0000256" key="4">
    <source>
        <dbReference type="ARBA" id="ARBA00023157"/>
    </source>
</evidence>
<evidence type="ECO:0000259" key="8">
    <source>
        <dbReference type="PROSITE" id="PS50026"/>
    </source>
</evidence>